<accession>A0AB39ME99</accession>
<organism evidence="3">
    <name type="scientific">Streptomyces sp. R08</name>
    <dbReference type="NCBI Taxonomy" id="3238624"/>
    <lineage>
        <taxon>Bacteria</taxon>
        <taxon>Bacillati</taxon>
        <taxon>Actinomycetota</taxon>
        <taxon>Actinomycetes</taxon>
        <taxon>Kitasatosporales</taxon>
        <taxon>Streptomycetaceae</taxon>
        <taxon>Streptomyces</taxon>
    </lineage>
</organism>
<feature type="compositionally biased region" description="Low complexity" evidence="1">
    <location>
        <begin position="251"/>
        <end position="260"/>
    </location>
</feature>
<feature type="region of interest" description="Disordered" evidence="1">
    <location>
        <begin position="308"/>
        <end position="327"/>
    </location>
</feature>
<dbReference type="InterPro" id="IPR021235">
    <property type="entry name" value="DUF2637"/>
</dbReference>
<evidence type="ECO:0000313" key="3">
    <source>
        <dbReference type="EMBL" id="XDQ04720.1"/>
    </source>
</evidence>
<dbReference type="RefSeq" id="WP_369190220.1">
    <property type="nucleotide sequence ID" value="NZ_CP163431.1"/>
</dbReference>
<feature type="transmembrane region" description="Helical" evidence="2">
    <location>
        <begin position="61"/>
        <end position="81"/>
    </location>
</feature>
<feature type="compositionally biased region" description="Basic and acidic residues" evidence="1">
    <location>
        <begin position="308"/>
        <end position="320"/>
    </location>
</feature>
<sequence>MTITPPAPEALPSGVPPLTKPEMGLAGVGALAAAGVGALGLISSFDAVSAAAASWGFSAPWMLPVGIDVSIPVFTVANLLLIRMDMALAWVRFVPWALTLITCGLNIAAGHSLSAKVAHGTMPLLWVVFSEIGAHVYAVRIGAATGRRMEKIRFSRWLLAPASTFALWRRMTLWEVTSYTVALACERDRLLARADLHERFGWNWRRKTPRRERVMLRMGDLAPATEETTPAPAASPAPPADAKQRPRRQTSAKSKATAKAQRTFEDLLTEARTITTLWSDRELTADRIRTAVHVSQANARALRDALKAERADGRPLHSVEETEGAAA</sequence>
<feature type="transmembrane region" description="Helical" evidence="2">
    <location>
        <begin position="28"/>
        <end position="55"/>
    </location>
</feature>
<gene>
    <name evidence="3" type="ORF">AB5J58_33265</name>
</gene>
<feature type="transmembrane region" description="Helical" evidence="2">
    <location>
        <begin position="124"/>
        <end position="143"/>
    </location>
</feature>
<feature type="transmembrane region" description="Helical" evidence="2">
    <location>
        <begin position="93"/>
        <end position="112"/>
    </location>
</feature>
<feature type="compositionally biased region" description="Low complexity" evidence="1">
    <location>
        <begin position="223"/>
        <end position="232"/>
    </location>
</feature>
<keyword evidence="2" id="KW-0472">Membrane</keyword>
<name>A0AB39ME99_9ACTN</name>
<dbReference type="AlphaFoldDB" id="A0AB39ME99"/>
<dbReference type="Pfam" id="PF10935">
    <property type="entry name" value="DUF2637"/>
    <property type="match status" value="1"/>
</dbReference>
<proteinExistence type="predicted"/>
<protein>
    <submittedName>
        <fullName evidence="3">DUF2637 domain-containing protein</fullName>
    </submittedName>
</protein>
<reference evidence="3" key="1">
    <citation type="submission" date="2024-07" db="EMBL/GenBank/DDBJ databases">
        <authorList>
            <person name="Yu S.T."/>
        </authorList>
    </citation>
    <scope>NUCLEOTIDE SEQUENCE</scope>
    <source>
        <strain evidence="3">R08</strain>
    </source>
</reference>
<keyword evidence="2" id="KW-0812">Transmembrane</keyword>
<evidence type="ECO:0000256" key="1">
    <source>
        <dbReference type="SAM" id="MobiDB-lite"/>
    </source>
</evidence>
<dbReference type="EMBL" id="CP163431">
    <property type="protein sequence ID" value="XDQ04720.1"/>
    <property type="molecule type" value="Genomic_DNA"/>
</dbReference>
<keyword evidence="2" id="KW-1133">Transmembrane helix</keyword>
<evidence type="ECO:0000256" key="2">
    <source>
        <dbReference type="SAM" id="Phobius"/>
    </source>
</evidence>
<feature type="region of interest" description="Disordered" evidence="1">
    <location>
        <begin position="223"/>
        <end position="260"/>
    </location>
</feature>